<feature type="domain" description="tRNA(Ile)-lysidine/2-thiocytidine synthase N-terminal" evidence="8">
    <location>
        <begin position="27"/>
        <end position="213"/>
    </location>
</feature>
<evidence type="ECO:0000256" key="6">
    <source>
        <dbReference type="ARBA" id="ARBA00048539"/>
    </source>
</evidence>
<dbReference type="HAMAP" id="MF_01161">
    <property type="entry name" value="tRNA_Ile_lys_synt"/>
    <property type="match status" value="1"/>
</dbReference>
<evidence type="ECO:0000313" key="11">
    <source>
        <dbReference type="Proteomes" id="UP000002218"/>
    </source>
</evidence>
<dbReference type="SUPFAM" id="SSF52402">
    <property type="entry name" value="Adenine nucleotide alpha hydrolases-like"/>
    <property type="match status" value="1"/>
</dbReference>
<proteinExistence type="inferred from homology"/>
<dbReference type="OrthoDB" id="5244702at2"/>
<dbReference type="InterPro" id="IPR014729">
    <property type="entry name" value="Rossmann-like_a/b/a_fold"/>
</dbReference>
<sequence>MPVTVHGSRVATACSAWLSAHAPGGPVVVACSGGADSLALTLGVLAAAGRRPVIGATVDHGLQPGSADRAAGCAELMRRLGCVQTHVLTVTVTGDGGLEAAARRARYGALAALAQVAAAAGGAAGPAASAVRVPVLLGHTADDQAETVLLGLARGSGPRSIAGMRPWRAPWGRPLLALTRAQTEAAVHEAGLIPWSDPHNADPAFTRVRLRREALPLLEDVLGGGVRDALVRTADLMADDLAALDDLAADALAGARSGDALLIEPLVPLPAALRRRVLRAWLAGAGAGPLTYDHLSRLDRQLTARTGSAQVRVPGGLDVSRRDGALTVARVGSR</sequence>
<dbReference type="Proteomes" id="UP000002218">
    <property type="component" value="Chromosome"/>
</dbReference>
<dbReference type="InterPro" id="IPR012795">
    <property type="entry name" value="tRNA_Ile_lys_synt_N"/>
</dbReference>
<dbReference type="Pfam" id="PF09179">
    <property type="entry name" value="TilS"/>
    <property type="match status" value="1"/>
</dbReference>
<accession>C8XA92</accession>
<gene>
    <name evidence="7" type="primary">tilS</name>
    <name evidence="10" type="ordered locus">Namu_0846</name>
</gene>
<dbReference type="InterPro" id="IPR015262">
    <property type="entry name" value="tRNA_Ile_lys_synt_subst-bd"/>
</dbReference>
<dbReference type="NCBIfam" id="TIGR02432">
    <property type="entry name" value="lysidine_TilS_N"/>
    <property type="match status" value="1"/>
</dbReference>
<dbReference type="PANTHER" id="PTHR43033:SF1">
    <property type="entry name" value="TRNA(ILE)-LYSIDINE SYNTHASE-RELATED"/>
    <property type="match status" value="1"/>
</dbReference>
<feature type="domain" description="tRNA(Ile)-lysidine synthase substrate-binding" evidence="9">
    <location>
        <begin position="262"/>
        <end position="326"/>
    </location>
</feature>
<protein>
    <recommendedName>
        <fullName evidence="7">tRNA(Ile)-lysidine synthase</fullName>
        <ecNumber evidence="7">6.3.4.19</ecNumber>
    </recommendedName>
    <alternativeName>
        <fullName evidence="7">tRNA(Ile)-2-lysyl-cytidine synthase</fullName>
    </alternativeName>
    <alternativeName>
        <fullName evidence="7">tRNA(Ile)-lysidine synthetase</fullName>
    </alternativeName>
</protein>
<evidence type="ECO:0000259" key="8">
    <source>
        <dbReference type="Pfam" id="PF01171"/>
    </source>
</evidence>
<keyword evidence="4 7" id="KW-0547">Nucleotide-binding</keyword>
<keyword evidence="2 7" id="KW-0436">Ligase</keyword>
<comment type="domain">
    <text evidence="7">The N-terminal region contains the highly conserved SGGXDS motif, predicted to be a P-loop motif involved in ATP binding.</text>
</comment>
<dbReference type="eggNOG" id="COG0037">
    <property type="taxonomic scope" value="Bacteria"/>
</dbReference>
<evidence type="ECO:0000259" key="9">
    <source>
        <dbReference type="Pfam" id="PF09179"/>
    </source>
</evidence>
<dbReference type="InParanoid" id="C8XA92"/>
<dbReference type="RefSeq" id="WP_015746173.1">
    <property type="nucleotide sequence ID" value="NC_013235.1"/>
</dbReference>
<reference evidence="11" key="1">
    <citation type="submission" date="2009-09" db="EMBL/GenBank/DDBJ databases">
        <title>The complete genome of Nakamurella multipartita DSM 44233.</title>
        <authorList>
            <consortium name="US DOE Joint Genome Institute (JGI-PGF)"/>
            <person name="Lucas S."/>
            <person name="Copeland A."/>
            <person name="Lapidus A."/>
            <person name="Glavina del Rio T."/>
            <person name="Dalin E."/>
            <person name="Tice H."/>
            <person name="Bruce D."/>
            <person name="Goodwin L."/>
            <person name="Pitluck S."/>
            <person name="Kyrpides N."/>
            <person name="Mavromatis K."/>
            <person name="Ivanova N."/>
            <person name="Ovchinnikova G."/>
            <person name="Sims D."/>
            <person name="Meincke L."/>
            <person name="Brettin T."/>
            <person name="Detter J.C."/>
            <person name="Han C."/>
            <person name="Larimer F."/>
            <person name="Land M."/>
            <person name="Hauser L."/>
            <person name="Markowitz V."/>
            <person name="Cheng J.-F."/>
            <person name="Hugenholtz P."/>
            <person name="Woyke T."/>
            <person name="Wu D."/>
            <person name="Klenk H.-P."/>
            <person name="Eisen J.A."/>
        </authorList>
    </citation>
    <scope>NUCLEOTIDE SEQUENCE [LARGE SCALE GENOMIC DNA]</scope>
    <source>
        <strain evidence="11">ATCC 700099 / DSM 44233 / CIP 104796 / JCM 9543 / NBRC 105858 / Y-104</strain>
    </source>
</reference>
<evidence type="ECO:0000256" key="4">
    <source>
        <dbReference type="ARBA" id="ARBA00022741"/>
    </source>
</evidence>
<reference evidence="10 11" key="2">
    <citation type="journal article" date="2010" name="Stand. Genomic Sci.">
        <title>Complete genome sequence of Nakamurella multipartita type strain (Y-104).</title>
        <authorList>
            <person name="Tice H."/>
            <person name="Mayilraj S."/>
            <person name="Sims D."/>
            <person name="Lapidus A."/>
            <person name="Nolan M."/>
            <person name="Lucas S."/>
            <person name="Glavina Del Rio T."/>
            <person name="Copeland A."/>
            <person name="Cheng J.F."/>
            <person name="Meincke L."/>
            <person name="Bruce D."/>
            <person name="Goodwin L."/>
            <person name="Pitluck S."/>
            <person name="Ivanova N."/>
            <person name="Mavromatis K."/>
            <person name="Ovchinnikova G."/>
            <person name="Pati A."/>
            <person name="Chen A."/>
            <person name="Palaniappan K."/>
            <person name="Land M."/>
            <person name="Hauser L."/>
            <person name="Chang Y.J."/>
            <person name="Jeffries C.D."/>
            <person name="Detter J.C."/>
            <person name="Brettin T."/>
            <person name="Rohde M."/>
            <person name="Goker M."/>
            <person name="Bristow J."/>
            <person name="Eisen J.A."/>
            <person name="Markowitz V."/>
            <person name="Hugenholtz P."/>
            <person name="Kyrpides N.C."/>
            <person name="Klenk H.P."/>
            <person name="Chen F."/>
        </authorList>
    </citation>
    <scope>NUCLEOTIDE SEQUENCE [LARGE SCALE GENOMIC DNA]</scope>
    <source>
        <strain evidence="11">ATCC 700099 / DSM 44233 / CIP 104796 / JCM 9543 / NBRC 105858 / Y-104</strain>
    </source>
</reference>
<evidence type="ECO:0000313" key="10">
    <source>
        <dbReference type="EMBL" id="ACV77257.1"/>
    </source>
</evidence>
<dbReference type="FunCoup" id="C8XA92">
    <property type="interactions" value="17"/>
</dbReference>
<evidence type="ECO:0000256" key="3">
    <source>
        <dbReference type="ARBA" id="ARBA00022694"/>
    </source>
</evidence>
<comment type="function">
    <text evidence="7">Ligates lysine onto the cytidine present at position 34 of the AUA codon-specific tRNA(Ile) that contains the anticodon CAU, in an ATP-dependent manner. Cytidine is converted to lysidine, thus changing the amino acid specificity of the tRNA from methionine to isoleucine.</text>
</comment>
<dbReference type="STRING" id="479431.Namu_0846"/>
<evidence type="ECO:0000256" key="5">
    <source>
        <dbReference type="ARBA" id="ARBA00022840"/>
    </source>
</evidence>
<keyword evidence="3 7" id="KW-0819">tRNA processing</keyword>
<dbReference type="Gene3D" id="1.20.59.20">
    <property type="match status" value="1"/>
</dbReference>
<comment type="catalytic activity">
    <reaction evidence="6 7">
        <text>cytidine(34) in tRNA(Ile2) + L-lysine + ATP = lysidine(34) in tRNA(Ile2) + AMP + diphosphate + H(+)</text>
        <dbReference type="Rhea" id="RHEA:43744"/>
        <dbReference type="Rhea" id="RHEA-COMP:10625"/>
        <dbReference type="Rhea" id="RHEA-COMP:10670"/>
        <dbReference type="ChEBI" id="CHEBI:15378"/>
        <dbReference type="ChEBI" id="CHEBI:30616"/>
        <dbReference type="ChEBI" id="CHEBI:32551"/>
        <dbReference type="ChEBI" id="CHEBI:33019"/>
        <dbReference type="ChEBI" id="CHEBI:82748"/>
        <dbReference type="ChEBI" id="CHEBI:83665"/>
        <dbReference type="ChEBI" id="CHEBI:456215"/>
        <dbReference type="EC" id="6.3.4.19"/>
    </reaction>
</comment>
<dbReference type="GO" id="GO:0005524">
    <property type="term" value="F:ATP binding"/>
    <property type="evidence" value="ECO:0007669"/>
    <property type="project" value="UniProtKB-UniRule"/>
</dbReference>
<dbReference type="HOGENOM" id="CLU_018869_1_0_11"/>
<dbReference type="GO" id="GO:0032267">
    <property type="term" value="F:tRNA(Ile)-lysidine synthase activity"/>
    <property type="evidence" value="ECO:0007669"/>
    <property type="project" value="UniProtKB-EC"/>
</dbReference>
<dbReference type="KEGG" id="nml:Namu_0846"/>
<evidence type="ECO:0000256" key="2">
    <source>
        <dbReference type="ARBA" id="ARBA00022598"/>
    </source>
</evidence>
<organism evidence="10 11">
    <name type="scientific">Nakamurella multipartita (strain ATCC 700099 / DSM 44233 / CIP 104796 / JCM 9543 / NBRC 105858 / Y-104)</name>
    <name type="common">Microsphaera multipartita</name>
    <dbReference type="NCBI Taxonomy" id="479431"/>
    <lineage>
        <taxon>Bacteria</taxon>
        <taxon>Bacillati</taxon>
        <taxon>Actinomycetota</taxon>
        <taxon>Actinomycetes</taxon>
        <taxon>Nakamurellales</taxon>
        <taxon>Nakamurellaceae</taxon>
        <taxon>Nakamurella</taxon>
    </lineage>
</organism>
<keyword evidence="1 7" id="KW-0963">Cytoplasm</keyword>
<dbReference type="SUPFAM" id="SSF82829">
    <property type="entry name" value="MesJ substrate recognition domain-like"/>
    <property type="match status" value="1"/>
</dbReference>
<comment type="subcellular location">
    <subcellularLocation>
        <location evidence="7">Cytoplasm</location>
    </subcellularLocation>
</comment>
<dbReference type="EC" id="6.3.4.19" evidence="7"/>
<dbReference type="CDD" id="cd01992">
    <property type="entry name" value="TilS_N"/>
    <property type="match status" value="1"/>
</dbReference>
<dbReference type="EMBL" id="CP001737">
    <property type="protein sequence ID" value="ACV77257.1"/>
    <property type="molecule type" value="Genomic_DNA"/>
</dbReference>
<keyword evidence="5 7" id="KW-0067">ATP-binding</keyword>
<evidence type="ECO:0000256" key="7">
    <source>
        <dbReference type="HAMAP-Rule" id="MF_01161"/>
    </source>
</evidence>
<feature type="binding site" evidence="7">
    <location>
        <begin position="32"/>
        <end position="37"/>
    </location>
    <ligand>
        <name>ATP</name>
        <dbReference type="ChEBI" id="CHEBI:30616"/>
    </ligand>
</feature>
<name>C8XA92_NAKMY</name>
<comment type="similarity">
    <text evidence="7">Belongs to the tRNA(Ile)-lysidine synthase family.</text>
</comment>
<dbReference type="InterPro" id="IPR011063">
    <property type="entry name" value="TilS/TtcA_N"/>
</dbReference>
<dbReference type="GO" id="GO:0005737">
    <property type="term" value="C:cytoplasm"/>
    <property type="evidence" value="ECO:0007669"/>
    <property type="project" value="UniProtKB-SubCell"/>
</dbReference>
<keyword evidence="11" id="KW-1185">Reference proteome</keyword>
<dbReference type="AlphaFoldDB" id="C8XA92"/>
<dbReference type="Pfam" id="PF01171">
    <property type="entry name" value="ATP_bind_3"/>
    <property type="match status" value="1"/>
</dbReference>
<dbReference type="GO" id="GO:0006400">
    <property type="term" value="P:tRNA modification"/>
    <property type="evidence" value="ECO:0007669"/>
    <property type="project" value="UniProtKB-UniRule"/>
</dbReference>
<dbReference type="PANTHER" id="PTHR43033">
    <property type="entry name" value="TRNA(ILE)-LYSIDINE SYNTHASE-RELATED"/>
    <property type="match status" value="1"/>
</dbReference>
<dbReference type="Gene3D" id="3.40.50.620">
    <property type="entry name" value="HUPs"/>
    <property type="match status" value="1"/>
</dbReference>
<dbReference type="InterPro" id="IPR012094">
    <property type="entry name" value="tRNA_Ile_lys_synt"/>
</dbReference>
<evidence type="ECO:0000256" key="1">
    <source>
        <dbReference type="ARBA" id="ARBA00022490"/>
    </source>
</evidence>